<gene>
    <name evidence="3" type="ORF">DSL72_002881</name>
</gene>
<dbReference type="PANTHER" id="PTHR11440">
    <property type="entry name" value="LECITHIN-CHOLESTEROL ACYLTRANSFERASE-RELATED"/>
    <property type="match status" value="1"/>
</dbReference>
<dbReference type="InterPro" id="IPR007751">
    <property type="entry name" value="DUF676_lipase-like"/>
</dbReference>
<accession>A0A8A3PE09</accession>
<dbReference type="Proteomes" id="UP000672032">
    <property type="component" value="Chromosome 3"/>
</dbReference>
<proteinExistence type="inferred from homology"/>
<sequence>MATIFSQTQCLMPNYAMSGRSCSDDKMAIPQCATSKPTYNALLRYLTPASAIHTSSTSPPQAHTSHIHAARIHTSNVRRHDREKDTRNTDPRVSDIGRAIEDDFATIRDCYGIPPCLLYLLSFYTGELTQLATPKHPIVLAHGLFGFDEFRLAGTLLPAVQYWRGITNALRAKGVEVIIASVPASGSIEERAAVLGQDIAAKANGKSVNIIAHSMGGLDARFMISRLQPQNVEVLSLTTIATPHRGSAFADYCFDESWWHWMIPGLMKKLNEVGISTGAFTQLTRKYMTEEFNPKTPDDEGVRYFSYGATCDPKLWSAFRRSHGIVQRAEGPNDGLVSVESSRWGTYKGTLVGVSHLDLINWTNRLRWILWELTGNVRKFNAIAFYLDIADMLAKEGL</sequence>
<evidence type="ECO:0000313" key="4">
    <source>
        <dbReference type="Proteomes" id="UP000672032"/>
    </source>
</evidence>
<dbReference type="InterPro" id="IPR029058">
    <property type="entry name" value="AB_hydrolase_fold"/>
</dbReference>
<name>A0A8A3PE09_9HELO</name>
<evidence type="ECO:0000256" key="1">
    <source>
        <dbReference type="ARBA" id="ARBA00007920"/>
    </source>
</evidence>
<dbReference type="Pfam" id="PF05057">
    <property type="entry name" value="DUF676"/>
    <property type="match status" value="1"/>
</dbReference>
<dbReference type="EMBL" id="CP063407">
    <property type="protein sequence ID" value="QSZ33293.1"/>
    <property type="molecule type" value="Genomic_DNA"/>
</dbReference>
<dbReference type="Gene3D" id="3.40.50.1820">
    <property type="entry name" value="alpha/beta hydrolase"/>
    <property type="match status" value="1"/>
</dbReference>
<feature type="domain" description="DUF676" evidence="2">
    <location>
        <begin position="198"/>
        <end position="253"/>
    </location>
</feature>
<comment type="similarity">
    <text evidence="1">Belongs to the putative lipase ROG1 family.</text>
</comment>
<organism evidence="3 4">
    <name type="scientific">Monilinia vaccinii-corymbosi</name>
    <dbReference type="NCBI Taxonomy" id="61207"/>
    <lineage>
        <taxon>Eukaryota</taxon>
        <taxon>Fungi</taxon>
        <taxon>Dikarya</taxon>
        <taxon>Ascomycota</taxon>
        <taxon>Pezizomycotina</taxon>
        <taxon>Leotiomycetes</taxon>
        <taxon>Helotiales</taxon>
        <taxon>Sclerotiniaceae</taxon>
        <taxon>Monilinia</taxon>
    </lineage>
</organism>
<dbReference type="AlphaFoldDB" id="A0A8A3PE09"/>
<evidence type="ECO:0000313" key="3">
    <source>
        <dbReference type="EMBL" id="QSZ33293.1"/>
    </source>
</evidence>
<dbReference type="OrthoDB" id="5592486at2759"/>
<keyword evidence="4" id="KW-1185">Reference proteome</keyword>
<dbReference type="SUPFAM" id="SSF53474">
    <property type="entry name" value="alpha/beta-Hydrolases"/>
    <property type="match status" value="1"/>
</dbReference>
<evidence type="ECO:0000259" key="2">
    <source>
        <dbReference type="Pfam" id="PF05057"/>
    </source>
</evidence>
<protein>
    <recommendedName>
        <fullName evidence="2">DUF676 domain-containing protein</fullName>
    </recommendedName>
</protein>
<reference evidence="3" key="1">
    <citation type="submission" date="2020-10" db="EMBL/GenBank/DDBJ databases">
        <title>Genome Sequence of Monilinia vaccinii-corymbosi Sheds Light on Mummy Berry Disease Infection of Blueberry and Mating Type.</title>
        <authorList>
            <person name="Yow A.G."/>
            <person name="Zhang Y."/>
            <person name="Bansal K."/>
            <person name="Eacker S.M."/>
            <person name="Sullivan S."/>
            <person name="Liachko I."/>
            <person name="Cubeta M.A."/>
            <person name="Rollins J.A."/>
            <person name="Ashrafi H."/>
        </authorList>
    </citation>
    <scope>NUCLEOTIDE SEQUENCE</scope>
    <source>
        <strain evidence="3">RL-1</strain>
    </source>
</reference>